<sequence length="148" mass="17102">MPSKIESQIEGRVLPIAQEMKMDLVDVELRKEGQARFMRIFVDMPGGVDLDHCQEFHMRIRDLFDDIDYDYLEVSSPGDRPLKRDVDFVRMAGSPVQVRLYKALDGQKAFEGELVGRTQEDVVILIDGKERRFDRKIVAAVKPVFEMI</sequence>
<dbReference type="RefSeq" id="WP_249284924.1">
    <property type="nucleotide sequence ID" value="NZ_JACRSO010000002.1"/>
</dbReference>
<feature type="domain" description="Ribosome maturation factor RimP C-terminal" evidence="5">
    <location>
        <begin position="82"/>
        <end position="133"/>
    </location>
</feature>
<protein>
    <recommendedName>
        <fullName evidence="3">Ribosome maturation factor RimP</fullName>
    </recommendedName>
</protein>
<gene>
    <name evidence="3" type="primary">rimP</name>
    <name evidence="6" type="ORF">H8699_06200</name>
</gene>
<dbReference type="Pfam" id="PF02576">
    <property type="entry name" value="RimP_N"/>
    <property type="match status" value="1"/>
</dbReference>
<reference evidence="6" key="1">
    <citation type="submission" date="2020-08" db="EMBL/GenBank/DDBJ databases">
        <title>Genome public.</title>
        <authorList>
            <person name="Liu C."/>
            <person name="Sun Q."/>
        </authorList>
    </citation>
    <scope>NUCLEOTIDE SEQUENCE</scope>
    <source>
        <strain evidence="6">NSJ-44</strain>
    </source>
</reference>
<organism evidence="6 7">
    <name type="scientific">Luoshenia tenuis</name>
    <dbReference type="NCBI Taxonomy" id="2763654"/>
    <lineage>
        <taxon>Bacteria</taxon>
        <taxon>Bacillati</taxon>
        <taxon>Bacillota</taxon>
        <taxon>Clostridia</taxon>
        <taxon>Christensenellales</taxon>
        <taxon>Christensenellaceae</taxon>
        <taxon>Luoshenia</taxon>
    </lineage>
</organism>
<dbReference type="InterPro" id="IPR036847">
    <property type="entry name" value="RimP_C_sf"/>
</dbReference>
<comment type="similarity">
    <text evidence="3">Belongs to the RimP family.</text>
</comment>
<keyword evidence="1 3" id="KW-0963">Cytoplasm</keyword>
<dbReference type="GO" id="GO:0000028">
    <property type="term" value="P:ribosomal small subunit assembly"/>
    <property type="evidence" value="ECO:0007669"/>
    <property type="project" value="TreeGrafter"/>
</dbReference>
<dbReference type="InterPro" id="IPR035956">
    <property type="entry name" value="RimP_N_sf"/>
</dbReference>
<dbReference type="Pfam" id="PF17384">
    <property type="entry name" value="DUF150_C"/>
    <property type="match status" value="1"/>
</dbReference>
<comment type="subcellular location">
    <subcellularLocation>
        <location evidence="3">Cytoplasm</location>
    </subcellularLocation>
</comment>
<dbReference type="HAMAP" id="MF_01077">
    <property type="entry name" value="RimP"/>
    <property type="match status" value="1"/>
</dbReference>
<evidence type="ECO:0000256" key="2">
    <source>
        <dbReference type="ARBA" id="ARBA00022517"/>
    </source>
</evidence>
<evidence type="ECO:0000259" key="5">
    <source>
        <dbReference type="Pfam" id="PF17384"/>
    </source>
</evidence>
<evidence type="ECO:0000256" key="1">
    <source>
        <dbReference type="ARBA" id="ARBA00022490"/>
    </source>
</evidence>
<keyword evidence="7" id="KW-1185">Reference proteome</keyword>
<feature type="domain" description="Ribosome maturation factor RimP N-terminal" evidence="4">
    <location>
        <begin position="15"/>
        <end position="78"/>
    </location>
</feature>
<dbReference type="Proteomes" id="UP000654279">
    <property type="component" value="Unassembled WGS sequence"/>
</dbReference>
<dbReference type="PANTHER" id="PTHR33867:SF1">
    <property type="entry name" value="RIBOSOME MATURATION FACTOR RIMP"/>
    <property type="match status" value="1"/>
</dbReference>
<comment type="function">
    <text evidence="3">Required for maturation of 30S ribosomal subunits.</text>
</comment>
<evidence type="ECO:0000313" key="7">
    <source>
        <dbReference type="Proteomes" id="UP000654279"/>
    </source>
</evidence>
<dbReference type="InterPro" id="IPR028989">
    <property type="entry name" value="RimP_N"/>
</dbReference>
<dbReference type="Gene3D" id="2.30.30.180">
    <property type="entry name" value="Ribosome maturation factor RimP, C-terminal domain"/>
    <property type="match status" value="1"/>
</dbReference>
<name>A0A926CZK2_9FIRM</name>
<proteinExistence type="inferred from homology"/>
<evidence type="ECO:0000256" key="3">
    <source>
        <dbReference type="HAMAP-Rule" id="MF_01077"/>
    </source>
</evidence>
<dbReference type="PANTHER" id="PTHR33867">
    <property type="entry name" value="RIBOSOME MATURATION FACTOR RIMP"/>
    <property type="match status" value="1"/>
</dbReference>
<dbReference type="GO" id="GO:0005829">
    <property type="term" value="C:cytosol"/>
    <property type="evidence" value="ECO:0007669"/>
    <property type="project" value="TreeGrafter"/>
</dbReference>
<dbReference type="GO" id="GO:0006412">
    <property type="term" value="P:translation"/>
    <property type="evidence" value="ECO:0007669"/>
    <property type="project" value="TreeGrafter"/>
</dbReference>
<dbReference type="AlphaFoldDB" id="A0A926CZK2"/>
<keyword evidence="2 3" id="KW-0690">Ribosome biogenesis</keyword>
<comment type="caution">
    <text evidence="6">The sequence shown here is derived from an EMBL/GenBank/DDBJ whole genome shotgun (WGS) entry which is preliminary data.</text>
</comment>
<dbReference type="CDD" id="cd01734">
    <property type="entry name" value="YlxS_C"/>
    <property type="match status" value="1"/>
</dbReference>
<accession>A0A926CZK2</accession>
<evidence type="ECO:0000313" key="6">
    <source>
        <dbReference type="EMBL" id="MBC8529013.1"/>
    </source>
</evidence>
<dbReference type="InterPro" id="IPR003728">
    <property type="entry name" value="Ribosome_maturation_RimP"/>
</dbReference>
<dbReference type="InterPro" id="IPR028998">
    <property type="entry name" value="RimP_C"/>
</dbReference>
<dbReference type="SUPFAM" id="SSF74942">
    <property type="entry name" value="YhbC-like, C-terminal domain"/>
    <property type="match status" value="1"/>
</dbReference>
<evidence type="ECO:0000259" key="4">
    <source>
        <dbReference type="Pfam" id="PF02576"/>
    </source>
</evidence>
<dbReference type="SUPFAM" id="SSF75420">
    <property type="entry name" value="YhbC-like, N-terminal domain"/>
    <property type="match status" value="1"/>
</dbReference>
<dbReference type="Gene3D" id="3.30.300.70">
    <property type="entry name" value="RimP-like superfamily, N-terminal"/>
    <property type="match status" value="1"/>
</dbReference>
<dbReference type="EMBL" id="JACRSO010000002">
    <property type="protein sequence ID" value="MBC8529013.1"/>
    <property type="molecule type" value="Genomic_DNA"/>
</dbReference>